<evidence type="ECO:0000313" key="2">
    <source>
        <dbReference type="EMBL" id="CAD6260260.1"/>
    </source>
</evidence>
<accession>A0A811QHD7</accession>
<sequence>MPLPIPIPAPRTTVALSPRALPRSRHRRRVSTAEVEALAVGGSSEKASKSNASEASHQGKGVGHQAGQGRLPGRLYSSSSRSAMAAYTGGCGSHPAPCSSSSLRLGRST</sequence>
<keyword evidence="3" id="KW-1185">Reference proteome</keyword>
<evidence type="ECO:0000256" key="1">
    <source>
        <dbReference type="SAM" id="MobiDB-lite"/>
    </source>
</evidence>
<dbReference type="EMBL" id="CAJGYO010000011">
    <property type="protein sequence ID" value="CAD6260260.1"/>
    <property type="molecule type" value="Genomic_DNA"/>
</dbReference>
<feature type="compositionally biased region" description="Low complexity" evidence="1">
    <location>
        <begin position="43"/>
        <end position="56"/>
    </location>
</feature>
<gene>
    <name evidence="2" type="ORF">NCGR_LOCUS43695</name>
</gene>
<proteinExistence type="predicted"/>
<feature type="compositionally biased region" description="Polar residues" evidence="1">
    <location>
        <begin position="98"/>
        <end position="109"/>
    </location>
</feature>
<protein>
    <submittedName>
        <fullName evidence="2">Uncharacterized protein</fullName>
    </submittedName>
</protein>
<organism evidence="2 3">
    <name type="scientific">Miscanthus lutarioriparius</name>
    <dbReference type="NCBI Taxonomy" id="422564"/>
    <lineage>
        <taxon>Eukaryota</taxon>
        <taxon>Viridiplantae</taxon>
        <taxon>Streptophyta</taxon>
        <taxon>Embryophyta</taxon>
        <taxon>Tracheophyta</taxon>
        <taxon>Spermatophyta</taxon>
        <taxon>Magnoliopsida</taxon>
        <taxon>Liliopsida</taxon>
        <taxon>Poales</taxon>
        <taxon>Poaceae</taxon>
        <taxon>PACMAD clade</taxon>
        <taxon>Panicoideae</taxon>
        <taxon>Andropogonodae</taxon>
        <taxon>Andropogoneae</taxon>
        <taxon>Saccharinae</taxon>
        <taxon>Miscanthus</taxon>
    </lineage>
</organism>
<name>A0A811QHD7_9POAL</name>
<comment type="caution">
    <text evidence="2">The sequence shown here is derived from an EMBL/GenBank/DDBJ whole genome shotgun (WGS) entry which is preliminary data.</text>
</comment>
<dbReference type="Proteomes" id="UP000604825">
    <property type="component" value="Unassembled WGS sequence"/>
</dbReference>
<reference evidence="2" key="1">
    <citation type="submission" date="2020-10" db="EMBL/GenBank/DDBJ databases">
        <authorList>
            <person name="Han B."/>
            <person name="Lu T."/>
            <person name="Zhao Q."/>
            <person name="Huang X."/>
            <person name="Zhao Y."/>
        </authorList>
    </citation>
    <scope>NUCLEOTIDE SEQUENCE</scope>
</reference>
<dbReference type="AlphaFoldDB" id="A0A811QHD7"/>
<feature type="region of interest" description="Disordered" evidence="1">
    <location>
        <begin position="16"/>
        <end position="109"/>
    </location>
</feature>
<evidence type="ECO:0000313" key="3">
    <source>
        <dbReference type="Proteomes" id="UP000604825"/>
    </source>
</evidence>
<feature type="compositionally biased region" description="Low complexity" evidence="1">
    <location>
        <begin position="77"/>
        <end position="86"/>
    </location>
</feature>